<dbReference type="Proteomes" id="UP000553632">
    <property type="component" value="Unassembled WGS sequence"/>
</dbReference>
<evidence type="ECO:0000313" key="2">
    <source>
        <dbReference type="Proteomes" id="UP000553632"/>
    </source>
</evidence>
<accession>A0A7J6RUN4</accession>
<dbReference type="Gene3D" id="3.80.10.10">
    <property type="entry name" value="Ribonuclease Inhibitor"/>
    <property type="match status" value="1"/>
</dbReference>
<sequence length="487" mass="54893">MLPTSLPIDGLILEHLLPWLISDVTSAVRMASVCSSWRRSVLDYLLHEGARTGYGILKITMPRQKHAEGLNAMMKTYGRYTGELNAPMEDDVDELQEVLENGAAPNLRTLATRSLRLNRRLWDCLPKLVRLDLSYHPGIKDDDLSLCCGSLPNLTELLVVWLCVTGRGWLGGGARRKPWRVLRLERTKVPLARLKVVCDQAHEPLVELGLSVHFEKNTRSTDIEQLRKSIERCSILRVLHLSSTATSDYHRVIVYPFPSSLRVLCLSGGIIKSGFFYNGLISCANLCNLEMIRPYFEAPVEEVNDMFRWVGSNSRMRCVDFSGPSGASDEYLMSFFDGLKTISPASLSVLGLGEWNITEDMLFSLLESCPNITRLGLEYTPVTPERAAFMHGLFSGRIRPLWDGGVEFRCPVHGTGVAHEHELWDGFRRLLEAGGRIWQLRTEPTYKVEIPCWDGDFVESFCDKGPTDRCAAESFSRGRVVWYSSSD</sequence>
<dbReference type="InterPro" id="IPR032675">
    <property type="entry name" value="LRR_dom_sf"/>
</dbReference>
<evidence type="ECO:0000313" key="1">
    <source>
        <dbReference type="EMBL" id="KAF4724459.1"/>
    </source>
</evidence>
<protein>
    <recommendedName>
        <fullName evidence="3">F-box domain-containing protein</fullName>
    </recommendedName>
</protein>
<gene>
    <name evidence="1" type="ORF">FOZ63_023381</name>
</gene>
<reference evidence="1 2" key="1">
    <citation type="submission" date="2020-04" db="EMBL/GenBank/DDBJ databases">
        <title>Perkinsus olseni comparative genomics.</title>
        <authorList>
            <person name="Bogema D.R."/>
        </authorList>
    </citation>
    <scope>NUCLEOTIDE SEQUENCE [LARGE SCALE GENOMIC DNA]</scope>
    <source>
        <strain evidence="1 2">ATCC PRA-207</strain>
    </source>
</reference>
<dbReference type="AlphaFoldDB" id="A0A7J6RUN4"/>
<proteinExistence type="predicted"/>
<dbReference type="EMBL" id="JABANO010022870">
    <property type="protein sequence ID" value="KAF4724459.1"/>
    <property type="molecule type" value="Genomic_DNA"/>
</dbReference>
<evidence type="ECO:0008006" key="3">
    <source>
        <dbReference type="Google" id="ProtNLM"/>
    </source>
</evidence>
<comment type="caution">
    <text evidence="1">The sequence shown here is derived from an EMBL/GenBank/DDBJ whole genome shotgun (WGS) entry which is preliminary data.</text>
</comment>
<name>A0A7J6RUN4_PEROL</name>
<keyword evidence="2" id="KW-1185">Reference proteome</keyword>
<dbReference type="SUPFAM" id="SSF52047">
    <property type="entry name" value="RNI-like"/>
    <property type="match status" value="1"/>
</dbReference>
<organism evidence="1 2">
    <name type="scientific">Perkinsus olseni</name>
    <name type="common">Perkinsus atlanticus</name>
    <dbReference type="NCBI Taxonomy" id="32597"/>
    <lineage>
        <taxon>Eukaryota</taxon>
        <taxon>Sar</taxon>
        <taxon>Alveolata</taxon>
        <taxon>Perkinsozoa</taxon>
        <taxon>Perkinsea</taxon>
        <taxon>Perkinsida</taxon>
        <taxon>Perkinsidae</taxon>
        <taxon>Perkinsus</taxon>
    </lineage>
</organism>